<keyword evidence="3 6" id="KW-0812">Transmembrane</keyword>
<protein>
    <recommendedName>
        <fullName evidence="6">Na(+)/H(+) antiporter NhaA</fullName>
    </recommendedName>
    <alternativeName>
        <fullName evidence="6">Sodium/proton antiporter NhaA</fullName>
    </alternativeName>
</protein>
<keyword evidence="6" id="KW-0915">Sodium</keyword>
<dbReference type="PANTHER" id="PTHR30341">
    <property type="entry name" value="SODIUM ION/PROTON ANTIPORTER NHAA-RELATED"/>
    <property type="match status" value="1"/>
</dbReference>
<dbReference type="GO" id="GO:0006885">
    <property type="term" value="P:regulation of pH"/>
    <property type="evidence" value="ECO:0007669"/>
    <property type="project" value="UniProtKB-UniRule"/>
</dbReference>
<dbReference type="InterPro" id="IPR023171">
    <property type="entry name" value="Na/H_antiporter_dom_sf"/>
</dbReference>
<evidence type="ECO:0000256" key="7">
    <source>
        <dbReference type="SAM" id="MobiDB-lite"/>
    </source>
</evidence>
<feature type="transmembrane region" description="Helical" evidence="6">
    <location>
        <begin position="48"/>
        <end position="66"/>
    </location>
</feature>
<evidence type="ECO:0000256" key="2">
    <source>
        <dbReference type="ARBA" id="ARBA00022475"/>
    </source>
</evidence>
<keyword evidence="6" id="KW-0739">Sodium transport</keyword>
<dbReference type="KEGG" id="age:AA314_05737"/>
<keyword evidence="4 6" id="KW-1133">Transmembrane helix</keyword>
<comment type="catalytic activity">
    <reaction evidence="6">
        <text>Na(+)(in) + 2 H(+)(out) = Na(+)(out) + 2 H(+)(in)</text>
        <dbReference type="Rhea" id="RHEA:29251"/>
        <dbReference type="ChEBI" id="CHEBI:15378"/>
        <dbReference type="ChEBI" id="CHEBI:29101"/>
    </reaction>
</comment>
<dbReference type="PANTHER" id="PTHR30341:SF0">
    <property type="entry name" value="NA(+)_H(+) ANTIPORTER NHAA"/>
    <property type="match status" value="1"/>
</dbReference>
<keyword evidence="6" id="KW-0050">Antiport</keyword>
<keyword evidence="5 6" id="KW-0472">Membrane</keyword>
<feature type="transmembrane region" description="Helical" evidence="6">
    <location>
        <begin position="182"/>
        <end position="208"/>
    </location>
</feature>
<evidence type="ECO:0000313" key="8">
    <source>
        <dbReference type="EMBL" id="AKJ04111.1"/>
    </source>
</evidence>
<evidence type="ECO:0000256" key="4">
    <source>
        <dbReference type="ARBA" id="ARBA00022989"/>
    </source>
</evidence>
<keyword evidence="6" id="KW-0813">Transport</keyword>
<feature type="transmembrane region" description="Helical" evidence="6">
    <location>
        <begin position="127"/>
        <end position="145"/>
    </location>
</feature>
<evidence type="ECO:0000256" key="1">
    <source>
        <dbReference type="ARBA" id="ARBA00004429"/>
    </source>
</evidence>
<dbReference type="Proteomes" id="UP000035579">
    <property type="component" value="Chromosome"/>
</dbReference>
<feature type="transmembrane region" description="Helical" evidence="6">
    <location>
        <begin position="214"/>
        <end position="233"/>
    </location>
</feature>
<dbReference type="NCBIfam" id="TIGR00773">
    <property type="entry name" value="NhaA"/>
    <property type="match status" value="1"/>
</dbReference>
<feature type="transmembrane region" description="Helical" evidence="6">
    <location>
        <begin position="328"/>
        <end position="348"/>
    </location>
</feature>
<evidence type="ECO:0000313" key="9">
    <source>
        <dbReference type="Proteomes" id="UP000035579"/>
    </source>
</evidence>
<evidence type="ECO:0000256" key="3">
    <source>
        <dbReference type="ARBA" id="ARBA00022692"/>
    </source>
</evidence>
<name>A0AAC8TH13_9BACT</name>
<dbReference type="AlphaFoldDB" id="A0AAC8TH13"/>
<proteinExistence type="inferred from homology"/>
<feature type="transmembrane region" description="Helical" evidence="6">
    <location>
        <begin position="401"/>
        <end position="420"/>
    </location>
</feature>
<evidence type="ECO:0000256" key="5">
    <source>
        <dbReference type="ARBA" id="ARBA00023136"/>
    </source>
</evidence>
<gene>
    <name evidence="6" type="primary">nhaA</name>
    <name evidence="8" type="ORF">AA314_05737</name>
</gene>
<feature type="transmembrane region" description="Helical" evidence="6">
    <location>
        <begin position="432"/>
        <end position="449"/>
    </location>
</feature>
<dbReference type="HAMAP" id="MF_01844">
    <property type="entry name" value="NhaA"/>
    <property type="match status" value="1"/>
</dbReference>
<feature type="region of interest" description="Disordered" evidence="7">
    <location>
        <begin position="1"/>
        <end position="20"/>
    </location>
</feature>
<organism evidence="8 9">
    <name type="scientific">Archangium gephyra</name>
    <dbReference type="NCBI Taxonomy" id="48"/>
    <lineage>
        <taxon>Bacteria</taxon>
        <taxon>Pseudomonadati</taxon>
        <taxon>Myxococcota</taxon>
        <taxon>Myxococcia</taxon>
        <taxon>Myxococcales</taxon>
        <taxon>Cystobacterineae</taxon>
        <taxon>Archangiaceae</taxon>
        <taxon>Archangium</taxon>
    </lineage>
</organism>
<dbReference type="GO" id="GO:0005886">
    <property type="term" value="C:plasma membrane"/>
    <property type="evidence" value="ECO:0007669"/>
    <property type="project" value="UniProtKB-SubCell"/>
</dbReference>
<comment type="subcellular location">
    <subcellularLocation>
        <location evidence="1">Cell inner membrane</location>
        <topology evidence="1">Multi-pass membrane protein</topology>
    </subcellularLocation>
    <subcellularLocation>
        <location evidence="6">Cell membrane</location>
        <topology evidence="6">Multi-pass membrane protein</topology>
    </subcellularLocation>
</comment>
<accession>A0AAC8TH13</accession>
<evidence type="ECO:0000256" key="6">
    <source>
        <dbReference type="HAMAP-Rule" id="MF_01844"/>
    </source>
</evidence>
<comment type="similarity">
    <text evidence="6">Belongs to the NhaA Na(+)/H(+) (TC 2.A.33) antiporter family.</text>
</comment>
<dbReference type="InterPro" id="IPR004670">
    <property type="entry name" value="NhaA"/>
</dbReference>
<dbReference type="Gene3D" id="1.20.1530.10">
    <property type="entry name" value="Na+/H+ antiporter like domain"/>
    <property type="match status" value="1"/>
</dbReference>
<dbReference type="EMBL" id="CP011509">
    <property type="protein sequence ID" value="AKJ04111.1"/>
    <property type="molecule type" value="Genomic_DNA"/>
</dbReference>
<dbReference type="Pfam" id="PF06965">
    <property type="entry name" value="Na_H_antiport_1"/>
    <property type="match status" value="1"/>
</dbReference>
<keyword evidence="2 6" id="KW-1003">Cell membrane</keyword>
<feature type="transmembrane region" description="Helical" evidence="6">
    <location>
        <begin position="157"/>
        <end position="175"/>
    </location>
</feature>
<dbReference type="GO" id="GO:0015385">
    <property type="term" value="F:sodium:proton antiporter activity"/>
    <property type="evidence" value="ECO:0007669"/>
    <property type="project" value="UniProtKB-UniRule"/>
</dbReference>
<feature type="transmembrane region" description="Helical" evidence="6">
    <location>
        <begin position="86"/>
        <end position="107"/>
    </location>
</feature>
<reference evidence="8 9" key="1">
    <citation type="submission" date="2015-05" db="EMBL/GenBank/DDBJ databases">
        <title>Genome assembly of Archangium gephyra DSM 2261.</title>
        <authorList>
            <person name="Sharma G."/>
            <person name="Subramanian S."/>
        </authorList>
    </citation>
    <scope>NUCLEOTIDE SEQUENCE [LARGE SCALE GENOMIC DNA]</scope>
    <source>
        <strain evidence="8 9">DSM 2261</strain>
    </source>
</reference>
<sequence>MAQPHPEGTLPPTMETRTDTAQPVPVPRLFKAAAAPVQAFFKLEASGGILLALCAVAAMIWANSPWADTYTGLFDASLALGTGNTLVHFTFREFINDGLMTIFFFLVGMEIKRELAAGELRTLSKALLPLIAAVGGMVVPAGIYAALNAGTPALKGWAIPMATDIAFAIGCLTLLKGRVSHGLVVFLTALAIFDDIGGILVIAMFYGTGLHVEWLLAALGVTAVLGACNKFYVRNGLVYAVLLGALWYTMHHGGVHATIAGVVVGMMIPARPVRRGRAVLEELHGFIGQLLHEPEDEAVRTNQLLHIEEQLEDIEPPLTRFVHIWHGWSAYAIVPLFALANSGISLAGMSLPDVLRPLPLGVVLGLFVGKQLGIFLFTWVAVKTKLADMPGRARLLQLHGVSVVAGIGFTVALFVAGLAFAQEPHLLTEAKLGILLGSLLSAIVGYLLLRFGPTPRPQEEPASESASGTA</sequence>
<keyword evidence="6" id="KW-0406">Ion transport</keyword>
<feature type="transmembrane region" description="Helical" evidence="6">
    <location>
        <begin position="360"/>
        <end position="381"/>
    </location>
</feature>
<comment type="function">
    <text evidence="6">Na(+)/H(+) antiporter that extrudes sodium in exchange for external protons.</text>
</comment>